<dbReference type="RefSeq" id="XP_001023053.1">
    <property type="nucleotide sequence ID" value="XM_001023053.2"/>
</dbReference>
<evidence type="ECO:0000313" key="3">
    <source>
        <dbReference type="EMBL" id="EAS02808.1"/>
    </source>
</evidence>
<gene>
    <name evidence="3" type="ORF">TTHERM_00348980</name>
</gene>
<dbReference type="EMBL" id="GG662523">
    <property type="protein sequence ID" value="EAS02808.1"/>
    <property type="molecule type" value="Genomic_DNA"/>
</dbReference>
<keyword evidence="1" id="KW-0175">Coiled coil</keyword>
<dbReference type="GeneID" id="7835452"/>
<accession>I7MLP4</accession>
<protein>
    <submittedName>
        <fullName evidence="3">Uncharacterized protein</fullName>
    </submittedName>
</protein>
<feature type="coiled-coil region" evidence="1">
    <location>
        <begin position="258"/>
        <end position="314"/>
    </location>
</feature>
<feature type="compositionally biased region" description="Polar residues" evidence="2">
    <location>
        <begin position="536"/>
        <end position="550"/>
    </location>
</feature>
<feature type="compositionally biased region" description="Polar residues" evidence="2">
    <location>
        <begin position="642"/>
        <end position="653"/>
    </location>
</feature>
<evidence type="ECO:0000313" key="4">
    <source>
        <dbReference type="Proteomes" id="UP000009168"/>
    </source>
</evidence>
<evidence type="ECO:0000256" key="1">
    <source>
        <dbReference type="SAM" id="Coils"/>
    </source>
</evidence>
<sequence>MNQINDSTEILHDRPHQISDAYILETGEQKDAQQLSKLRKQLQDIYEQSEVNKSQSQIKQKGRSESLNNSYKKAQPLVEFQGFKSTQKKKKTCRVLQETGNNFYGPIQQTQVNQKISSIKDSIASAYLQKESSLSPFIQIYLKQALKLQSNPKKIKQQGLLVKNYTFESEESMSENNSENRDIQLADFPLKKSNFLTQTNNLVESEAGQQENNLQIQQQMDPNQKSYSPLKNKSQFIKDKLERMHSLSGDYLIEPGLKKVKENILNALNNQQNSIEDNTMEIIGEFSTSQEKLRNNLKKKYQRNNQRIKTATDEDFYSKGHPNNLSFYDNNNTKTHTRYTIDSNRLKTDISDQGNLKKQNNFWPTNTHDLQKKGNQVSEYNRVKSKDTDLTMQESFQEQVSRINKPQRAQSQGPKSGQAVQCIFYNADPNNTMLKDFFGEVDCINLNNIFVNQLGITDEQKNQMLEKMDPETKQQILRKFAVQDRIFKFSKFSNFHHDEFYDSFKNNYQFIQEEIQKNNYPVSCMHIRQLQKSVNSHVNTEQENNRSSSNQRKRVTISNKADPEILQRFQTPINLSRLVGHSRVRTETDVLADIGYLQTSKAKKENPLYINRINRVRLQSYSSSKAQRNENSSLEHHKQERINTASQEDNQNKNIKSFIDPRKVYRQNLEIYSQQNQNLKSLNTQFTEQYLAATQIKKQNQNEESKQKVFFQNQDLKRRLQISNLNINI</sequence>
<dbReference type="HOGENOM" id="CLU_380157_0_0_1"/>
<feature type="region of interest" description="Disordered" evidence="2">
    <location>
        <begin position="49"/>
        <end position="69"/>
    </location>
</feature>
<feature type="region of interest" description="Disordered" evidence="2">
    <location>
        <begin position="621"/>
        <end position="653"/>
    </location>
</feature>
<evidence type="ECO:0000256" key="2">
    <source>
        <dbReference type="SAM" id="MobiDB-lite"/>
    </source>
</evidence>
<reference evidence="4" key="1">
    <citation type="journal article" date="2006" name="PLoS Biol.">
        <title>Macronuclear genome sequence of the ciliate Tetrahymena thermophila, a model eukaryote.</title>
        <authorList>
            <person name="Eisen J.A."/>
            <person name="Coyne R.S."/>
            <person name="Wu M."/>
            <person name="Wu D."/>
            <person name="Thiagarajan M."/>
            <person name="Wortman J.R."/>
            <person name="Badger J.H."/>
            <person name="Ren Q."/>
            <person name="Amedeo P."/>
            <person name="Jones K.M."/>
            <person name="Tallon L.J."/>
            <person name="Delcher A.L."/>
            <person name="Salzberg S.L."/>
            <person name="Silva J.C."/>
            <person name="Haas B.J."/>
            <person name="Majoros W.H."/>
            <person name="Farzad M."/>
            <person name="Carlton J.M."/>
            <person name="Smith R.K. Jr."/>
            <person name="Garg J."/>
            <person name="Pearlman R.E."/>
            <person name="Karrer K.M."/>
            <person name="Sun L."/>
            <person name="Manning G."/>
            <person name="Elde N.C."/>
            <person name="Turkewitz A.P."/>
            <person name="Asai D.J."/>
            <person name="Wilkes D.E."/>
            <person name="Wang Y."/>
            <person name="Cai H."/>
            <person name="Collins K."/>
            <person name="Stewart B.A."/>
            <person name="Lee S.R."/>
            <person name="Wilamowska K."/>
            <person name="Weinberg Z."/>
            <person name="Ruzzo W.L."/>
            <person name="Wloga D."/>
            <person name="Gaertig J."/>
            <person name="Frankel J."/>
            <person name="Tsao C.-C."/>
            <person name="Gorovsky M.A."/>
            <person name="Keeling P.J."/>
            <person name="Waller R.F."/>
            <person name="Patron N.J."/>
            <person name="Cherry J.M."/>
            <person name="Stover N.A."/>
            <person name="Krieger C.J."/>
            <person name="del Toro C."/>
            <person name="Ryder H.F."/>
            <person name="Williamson S.C."/>
            <person name="Barbeau R.A."/>
            <person name="Hamilton E.P."/>
            <person name="Orias E."/>
        </authorList>
    </citation>
    <scope>NUCLEOTIDE SEQUENCE [LARGE SCALE GENOMIC DNA]</scope>
    <source>
        <strain evidence="4">SB210</strain>
    </source>
</reference>
<dbReference type="AlphaFoldDB" id="I7MLP4"/>
<proteinExistence type="predicted"/>
<dbReference type="InParanoid" id="I7MLP4"/>
<dbReference type="Proteomes" id="UP000009168">
    <property type="component" value="Unassembled WGS sequence"/>
</dbReference>
<keyword evidence="4" id="KW-1185">Reference proteome</keyword>
<feature type="coiled-coil region" evidence="1">
    <location>
        <begin position="662"/>
        <end position="689"/>
    </location>
</feature>
<feature type="region of interest" description="Disordered" evidence="2">
    <location>
        <begin position="536"/>
        <end position="563"/>
    </location>
</feature>
<feature type="compositionally biased region" description="Polar residues" evidence="2">
    <location>
        <begin position="621"/>
        <end position="632"/>
    </location>
</feature>
<dbReference type="KEGG" id="tet:TTHERM_00348980"/>
<name>I7MLP4_TETTS</name>
<organism evidence="3 4">
    <name type="scientific">Tetrahymena thermophila (strain SB210)</name>
    <dbReference type="NCBI Taxonomy" id="312017"/>
    <lineage>
        <taxon>Eukaryota</taxon>
        <taxon>Sar</taxon>
        <taxon>Alveolata</taxon>
        <taxon>Ciliophora</taxon>
        <taxon>Intramacronucleata</taxon>
        <taxon>Oligohymenophorea</taxon>
        <taxon>Hymenostomatida</taxon>
        <taxon>Tetrahymenina</taxon>
        <taxon>Tetrahymenidae</taxon>
        <taxon>Tetrahymena</taxon>
    </lineage>
</organism>